<dbReference type="GO" id="GO:0051213">
    <property type="term" value="F:dioxygenase activity"/>
    <property type="evidence" value="ECO:0007669"/>
    <property type="project" value="UniProtKB-KW"/>
</dbReference>
<dbReference type="Gene3D" id="2.60.120.330">
    <property type="entry name" value="B-lactam Antibiotic, Isopenicillin N Synthase, Chain"/>
    <property type="match status" value="1"/>
</dbReference>
<dbReference type="Pfam" id="PF03171">
    <property type="entry name" value="2OG-FeII_Oxy"/>
    <property type="match status" value="1"/>
</dbReference>
<accession>W9RZU7</accession>
<feature type="domain" description="Fe2OG dioxygenase" evidence="4">
    <location>
        <begin position="185"/>
        <end position="285"/>
    </location>
</feature>
<dbReference type="InterPro" id="IPR050231">
    <property type="entry name" value="Iron_ascorbate_oxido_reductase"/>
</dbReference>
<evidence type="ECO:0000256" key="3">
    <source>
        <dbReference type="RuleBase" id="RU003682"/>
    </source>
</evidence>
<dbReference type="EMBL" id="KE345517">
    <property type="protein sequence ID" value="EXC05108.1"/>
    <property type="molecule type" value="Genomic_DNA"/>
</dbReference>
<keyword evidence="1 3" id="KW-0479">Metal-binding</keyword>
<name>W9RZU7_9ROSA</name>
<keyword evidence="3" id="KW-0560">Oxidoreductase</keyword>
<dbReference type="SUPFAM" id="SSF51197">
    <property type="entry name" value="Clavaminate synthase-like"/>
    <property type="match status" value="1"/>
</dbReference>
<dbReference type="eggNOG" id="KOG0143">
    <property type="taxonomic scope" value="Eukaryota"/>
</dbReference>
<dbReference type="GO" id="GO:0046872">
    <property type="term" value="F:metal ion binding"/>
    <property type="evidence" value="ECO:0007669"/>
    <property type="project" value="UniProtKB-KW"/>
</dbReference>
<gene>
    <name evidence="5" type="ORF">L484_011897</name>
</gene>
<dbReference type="InterPro" id="IPR044861">
    <property type="entry name" value="IPNS-like_FE2OG_OXY"/>
</dbReference>
<comment type="similarity">
    <text evidence="3">Belongs to the iron/ascorbate-dependent oxidoreductase family.</text>
</comment>
<reference evidence="6" key="1">
    <citation type="submission" date="2013-01" db="EMBL/GenBank/DDBJ databases">
        <title>Draft Genome Sequence of a Mulberry Tree, Morus notabilis C.K. Schneid.</title>
        <authorList>
            <person name="He N."/>
            <person name="Zhao S."/>
        </authorList>
    </citation>
    <scope>NUCLEOTIDE SEQUENCE</scope>
</reference>
<dbReference type="Proteomes" id="UP000030645">
    <property type="component" value="Unassembled WGS sequence"/>
</dbReference>
<dbReference type="PROSITE" id="PS51471">
    <property type="entry name" value="FE2OG_OXY"/>
    <property type="match status" value="1"/>
</dbReference>
<keyword evidence="2 3" id="KW-0408">Iron</keyword>
<dbReference type="InterPro" id="IPR027443">
    <property type="entry name" value="IPNS-like_sf"/>
</dbReference>
<dbReference type="InterPro" id="IPR005123">
    <property type="entry name" value="Oxoglu/Fe-dep_dioxygenase_dom"/>
</dbReference>
<dbReference type="STRING" id="981085.W9RZU7"/>
<proteinExistence type="inferred from homology"/>
<evidence type="ECO:0000256" key="2">
    <source>
        <dbReference type="ARBA" id="ARBA00023004"/>
    </source>
</evidence>
<dbReference type="InterPro" id="IPR026992">
    <property type="entry name" value="DIOX_N"/>
</dbReference>
<evidence type="ECO:0000256" key="1">
    <source>
        <dbReference type="ARBA" id="ARBA00022723"/>
    </source>
</evidence>
<dbReference type="AlphaFoldDB" id="W9RZU7"/>
<keyword evidence="6" id="KW-1185">Reference proteome</keyword>
<organism evidence="5 6">
    <name type="scientific">Morus notabilis</name>
    <dbReference type="NCBI Taxonomy" id="981085"/>
    <lineage>
        <taxon>Eukaryota</taxon>
        <taxon>Viridiplantae</taxon>
        <taxon>Streptophyta</taxon>
        <taxon>Embryophyta</taxon>
        <taxon>Tracheophyta</taxon>
        <taxon>Spermatophyta</taxon>
        <taxon>Magnoliopsida</taxon>
        <taxon>eudicotyledons</taxon>
        <taxon>Gunneridae</taxon>
        <taxon>Pentapetalae</taxon>
        <taxon>rosids</taxon>
        <taxon>fabids</taxon>
        <taxon>Rosales</taxon>
        <taxon>Moraceae</taxon>
        <taxon>Moreae</taxon>
        <taxon>Morus</taxon>
    </lineage>
</organism>
<sequence length="334" mass="38032">MDFDPPFQQTYKTLLPELGKGDKAFAVEEYELPSINLSHLLSPNQNEREKCIDEIVRAASTWGFFQVVNHGISDEVLKNMNYEEKKVFHQPFEKKVQKNFLGLSPDSYRWGNPKATSLKQLSWSEAFHICMEDLSGMNESKTLRFTMEKFAKTARGLAKTLAEILADNLGMIKTGTYFQENCPPNSSYIRMNRYPPCPYSSSKLVCGLIPHTDSDFLSVVFQDHVGGLQLLKDGKWIAVKPNPNALVINIGDLFQALSNGVYKSIRHRVIATEVERFSVAYFYCPSNDAIIESCGEEPAVYKQFTFGEYKIQNEKDVEDIGDKIGLQRFLRSYI</sequence>
<evidence type="ECO:0000313" key="6">
    <source>
        <dbReference type="Proteomes" id="UP000030645"/>
    </source>
</evidence>
<keyword evidence="5" id="KW-0223">Dioxygenase</keyword>
<dbReference type="PANTHER" id="PTHR47990">
    <property type="entry name" value="2-OXOGLUTARATE (2OG) AND FE(II)-DEPENDENT OXYGENASE SUPERFAMILY PROTEIN-RELATED"/>
    <property type="match status" value="1"/>
</dbReference>
<dbReference type="Pfam" id="PF14226">
    <property type="entry name" value="DIOX_N"/>
    <property type="match status" value="1"/>
</dbReference>
<evidence type="ECO:0000313" key="5">
    <source>
        <dbReference type="EMBL" id="EXC05108.1"/>
    </source>
</evidence>
<evidence type="ECO:0000259" key="4">
    <source>
        <dbReference type="PROSITE" id="PS51471"/>
    </source>
</evidence>
<protein>
    <submittedName>
        <fullName evidence="5">Gibberellin 2-beta-dioxygenase 8</fullName>
    </submittedName>
</protein>
<dbReference type="OrthoDB" id="288590at2759"/>
<dbReference type="KEGG" id="mnt:21395136"/>